<dbReference type="Pfam" id="PF01695">
    <property type="entry name" value="IstB_IS21"/>
    <property type="match status" value="1"/>
</dbReference>
<dbReference type="PANTHER" id="PTHR30050:SF4">
    <property type="entry name" value="ATP-BINDING PROTEIN RV3427C IN INSERTION SEQUENCE-RELATED"/>
    <property type="match status" value="1"/>
</dbReference>
<keyword evidence="2" id="KW-0547">Nucleotide-binding</keyword>
<evidence type="ECO:0000313" key="3">
    <source>
        <dbReference type="Proteomes" id="UP000646540"/>
    </source>
</evidence>
<reference evidence="2" key="1">
    <citation type="submission" date="2020-08" db="EMBL/GenBank/DDBJ databases">
        <title>Genomic evolution and epidemiology of Klebsiella pneumoniae from a major hospital in Beijing, China, over a fifteen-year period: dissemination of known and novel high-risk clones.</title>
        <authorList>
            <person name="Palmieri M."/>
        </authorList>
    </citation>
    <scope>NUCLEOTIDE SEQUENCE</scope>
    <source>
        <strain evidence="2">K7050</strain>
    </source>
</reference>
<keyword evidence="2" id="KW-0067">ATP-binding</keyword>
<accession>A0A8G2EFU3</accession>
<organism evidence="2 3">
    <name type="scientific">Klebsiella quasipneumoniae</name>
    <dbReference type="NCBI Taxonomy" id="1463165"/>
    <lineage>
        <taxon>Bacteria</taxon>
        <taxon>Pseudomonadati</taxon>
        <taxon>Pseudomonadota</taxon>
        <taxon>Gammaproteobacteria</taxon>
        <taxon>Enterobacterales</taxon>
        <taxon>Enterobacteriaceae</taxon>
        <taxon>Klebsiella/Raoultella group</taxon>
        <taxon>Klebsiella</taxon>
        <taxon>Klebsiella pneumoniae complex</taxon>
    </lineage>
</organism>
<dbReference type="Gene3D" id="3.40.50.300">
    <property type="entry name" value="P-loop containing nucleotide triphosphate hydrolases"/>
    <property type="match status" value="1"/>
</dbReference>
<name>A0A8G2EFU3_9ENTR</name>
<feature type="domain" description="IstB-like ATP-binding" evidence="1">
    <location>
        <begin position="142"/>
        <end position="264"/>
    </location>
</feature>
<sequence length="292" mass="32798">MLNLNQLKEREDLMAQQAKLGDELTFAEEHTLPWGFGGWNSNYTSMASCPDHGDYERFTLVGKDFRGGEIFKHSRCPACIRSEQASVESGLRELRVGSLLDDAGITRRFGDCEFENYLEINPEASRNLAACKRYAKNWPAVLEAGKSLVLTGSCGTGKNHLAVSLAKNIIRNHLARVEITDVMRLTRTVKSTWRHNADVTEESVLDHYSSLDLLIIDEVGVQFGSPAEMTILHEIINARYESVLPTILITNLPCEQLKEFISDRIFDRVTDGGRNYLVFNWTSFRGNNGGHA</sequence>
<dbReference type="PANTHER" id="PTHR30050">
    <property type="entry name" value="CHROMOSOMAL REPLICATION INITIATOR PROTEIN DNAA"/>
    <property type="match status" value="1"/>
</dbReference>
<dbReference type="InterPro" id="IPR027417">
    <property type="entry name" value="P-loop_NTPase"/>
</dbReference>
<gene>
    <name evidence="2" type="ORF">H8L09_17025</name>
</gene>
<dbReference type="CDD" id="cd00009">
    <property type="entry name" value="AAA"/>
    <property type="match status" value="1"/>
</dbReference>
<dbReference type="GO" id="GO:0006260">
    <property type="term" value="P:DNA replication"/>
    <property type="evidence" value="ECO:0007669"/>
    <property type="project" value="TreeGrafter"/>
</dbReference>
<dbReference type="RefSeq" id="WP_064165388.1">
    <property type="nucleotide sequence ID" value="NZ_FLXD01000021.1"/>
</dbReference>
<dbReference type="Proteomes" id="UP000646540">
    <property type="component" value="Unassembled WGS sequence"/>
</dbReference>
<dbReference type="SUPFAM" id="SSF52540">
    <property type="entry name" value="P-loop containing nucleoside triphosphate hydrolases"/>
    <property type="match status" value="1"/>
</dbReference>
<dbReference type="AlphaFoldDB" id="A0A8G2EFU3"/>
<dbReference type="EMBL" id="JACNQW010000010">
    <property type="protein sequence ID" value="MBC5047059.1"/>
    <property type="molecule type" value="Genomic_DNA"/>
</dbReference>
<evidence type="ECO:0000259" key="1">
    <source>
        <dbReference type="Pfam" id="PF01695"/>
    </source>
</evidence>
<dbReference type="InterPro" id="IPR002611">
    <property type="entry name" value="IstB_ATP-bd"/>
</dbReference>
<dbReference type="GO" id="GO:0005524">
    <property type="term" value="F:ATP binding"/>
    <property type="evidence" value="ECO:0007669"/>
    <property type="project" value="UniProtKB-KW"/>
</dbReference>
<protein>
    <submittedName>
        <fullName evidence="2">ATP-binding protein</fullName>
    </submittedName>
</protein>
<comment type="caution">
    <text evidence="2">The sequence shown here is derived from an EMBL/GenBank/DDBJ whole genome shotgun (WGS) entry which is preliminary data.</text>
</comment>
<evidence type="ECO:0000313" key="2">
    <source>
        <dbReference type="EMBL" id="MBC5047059.1"/>
    </source>
</evidence>
<proteinExistence type="predicted"/>